<gene>
    <name evidence="1" type="ORF">IAA54_05085</name>
</gene>
<dbReference type="Proteomes" id="UP000886785">
    <property type="component" value="Unassembled WGS sequence"/>
</dbReference>
<evidence type="ECO:0000313" key="2">
    <source>
        <dbReference type="Proteomes" id="UP000886785"/>
    </source>
</evidence>
<name>A0A9D1J186_9FIRM</name>
<dbReference type="EMBL" id="DVHF01000057">
    <property type="protein sequence ID" value="HIR57023.1"/>
    <property type="molecule type" value="Genomic_DNA"/>
</dbReference>
<accession>A0A9D1J186</accession>
<evidence type="ECO:0000313" key="1">
    <source>
        <dbReference type="EMBL" id="HIR57023.1"/>
    </source>
</evidence>
<dbReference type="AlphaFoldDB" id="A0A9D1J186"/>
<proteinExistence type="predicted"/>
<sequence length="59" mass="7058">MKYYSDLHQMVMDDDYVRAYLLSLPVNVQMTIHNENDKMHTRDDFLRYTAKLTKRTSGS</sequence>
<organism evidence="1 2">
    <name type="scientific">Candidatus Gallacutalibacter pullicola</name>
    <dbReference type="NCBI Taxonomy" id="2840830"/>
    <lineage>
        <taxon>Bacteria</taxon>
        <taxon>Bacillati</taxon>
        <taxon>Bacillota</taxon>
        <taxon>Clostridia</taxon>
        <taxon>Eubacteriales</taxon>
        <taxon>Candidatus Gallacutalibacter</taxon>
    </lineage>
</organism>
<reference evidence="1" key="1">
    <citation type="submission" date="2020-10" db="EMBL/GenBank/DDBJ databases">
        <authorList>
            <person name="Gilroy R."/>
        </authorList>
    </citation>
    <scope>NUCLEOTIDE SEQUENCE</scope>
    <source>
        <strain evidence="1">ChiSjej1B19-7085</strain>
    </source>
</reference>
<comment type="caution">
    <text evidence="1">The sequence shown here is derived from an EMBL/GenBank/DDBJ whole genome shotgun (WGS) entry which is preliminary data.</text>
</comment>
<protein>
    <submittedName>
        <fullName evidence="1">Uncharacterized protein</fullName>
    </submittedName>
</protein>
<reference evidence="1" key="2">
    <citation type="journal article" date="2021" name="PeerJ">
        <title>Extensive microbial diversity within the chicken gut microbiome revealed by metagenomics and culture.</title>
        <authorList>
            <person name="Gilroy R."/>
            <person name="Ravi A."/>
            <person name="Getino M."/>
            <person name="Pursley I."/>
            <person name="Horton D.L."/>
            <person name="Alikhan N.F."/>
            <person name="Baker D."/>
            <person name="Gharbi K."/>
            <person name="Hall N."/>
            <person name="Watson M."/>
            <person name="Adriaenssens E.M."/>
            <person name="Foster-Nyarko E."/>
            <person name="Jarju S."/>
            <person name="Secka A."/>
            <person name="Antonio M."/>
            <person name="Oren A."/>
            <person name="Chaudhuri R.R."/>
            <person name="La Ragione R."/>
            <person name="Hildebrand F."/>
            <person name="Pallen M.J."/>
        </authorList>
    </citation>
    <scope>NUCLEOTIDE SEQUENCE</scope>
    <source>
        <strain evidence="1">ChiSjej1B19-7085</strain>
    </source>
</reference>